<feature type="transmembrane region" description="Helical" evidence="6">
    <location>
        <begin position="131"/>
        <end position="152"/>
    </location>
</feature>
<dbReference type="Proteomes" id="UP001500571">
    <property type="component" value="Unassembled WGS sequence"/>
</dbReference>
<dbReference type="InterPro" id="IPR000620">
    <property type="entry name" value="EamA_dom"/>
</dbReference>
<evidence type="ECO:0000313" key="9">
    <source>
        <dbReference type="Proteomes" id="UP001500571"/>
    </source>
</evidence>
<dbReference type="InterPro" id="IPR037185">
    <property type="entry name" value="EmrE-like"/>
</dbReference>
<dbReference type="Pfam" id="PF00892">
    <property type="entry name" value="EamA"/>
    <property type="match status" value="2"/>
</dbReference>
<dbReference type="PANTHER" id="PTHR32322:SF2">
    <property type="entry name" value="EAMA DOMAIN-CONTAINING PROTEIN"/>
    <property type="match status" value="1"/>
</dbReference>
<evidence type="ECO:0000313" key="8">
    <source>
        <dbReference type="EMBL" id="GAA1949015.1"/>
    </source>
</evidence>
<keyword evidence="3 6" id="KW-0812">Transmembrane</keyword>
<comment type="subcellular location">
    <subcellularLocation>
        <location evidence="1">Membrane</location>
        <topology evidence="1">Multi-pass membrane protein</topology>
    </subcellularLocation>
</comment>
<comment type="similarity">
    <text evidence="2">Belongs to the EamA transporter family.</text>
</comment>
<keyword evidence="9" id="KW-1185">Reference proteome</keyword>
<evidence type="ECO:0000256" key="1">
    <source>
        <dbReference type="ARBA" id="ARBA00004141"/>
    </source>
</evidence>
<evidence type="ECO:0000256" key="4">
    <source>
        <dbReference type="ARBA" id="ARBA00022989"/>
    </source>
</evidence>
<feature type="transmembrane region" description="Helical" evidence="6">
    <location>
        <begin position="231"/>
        <end position="253"/>
    </location>
</feature>
<gene>
    <name evidence="8" type="ORF">GCM10009798_05290</name>
</gene>
<dbReference type="PANTHER" id="PTHR32322">
    <property type="entry name" value="INNER MEMBRANE TRANSPORTER"/>
    <property type="match status" value="1"/>
</dbReference>
<feature type="domain" description="EamA" evidence="7">
    <location>
        <begin position="19"/>
        <end position="149"/>
    </location>
</feature>
<name>A0ABP5BRZ0_9ACTN</name>
<feature type="transmembrane region" description="Helical" evidence="6">
    <location>
        <begin position="41"/>
        <end position="65"/>
    </location>
</feature>
<dbReference type="SUPFAM" id="SSF103481">
    <property type="entry name" value="Multidrug resistance efflux transporter EmrE"/>
    <property type="match status" value="2"/>
</dbReference>
<dbReference type="EMBL" id="BAAAPB010000001">
    <property type="protein sequence ID" value="GAA1949015.1"/>
    <property type="molecule type" value="Genomic_DNA"/>
</dbReference>
<dbReference type="RefSeq" id="WP_344042127.1">
    <property type="nucleotide sequence ID" value="NZ_BAAAPB010000001.1"/>
</dbReference>
<sequence length="322" mass="32946">MTQALPGRRLGARSAIAVEVVAAVSSSASGPFGKALILSGWSAGGVLLVRTCLAALLLLPPAWWAARRHGTDLRRSLGGVTVLGVLGITGTVVCYYNALARLPVGVAMMLLYLSPVLVLGWVWIRHGERPAATTCLGAVVAIGGLVLVVAAMGVQRPSLSGIGWALGGAGCVATYFLTSDRMTASVPPVVLACAGLSVASVSIGLLVAVGLLPFQAVGAAVDLGGWIVSPVLPLVLVVLLSTVFVYVAGFAAVRVLGARMTSFVALAEPIAALGSAWLLLGEVPRPLQLTGAAFVVAGVVLIRSDRPIERSSRRRPPAPDRS</sequence>
<protein>
    <submittedName>
        <fullName evidence="8">EamA family transporter</fullName>
    </submittedName>
</protein>
<feature type="transmembrane region" description="Helical" evidence="6">
    <location>
        <begin position="158"/>
        <end position="177"/>
    </location>
</feature>
<feature type="transmembrane region" description="Helical" evidence="6">
    <location>
        <begin position="260"/>
        <end position="280"/>
    </location>
</feature>
<keyword evidence="4 6" id="KW-1133">Transmembrane helix</keyword>
<organism evidence="8 9">
    <name type="scientific">Nocardioides panacihumi</name>
    <dbReference type="NCBI Taxonomy" id="400774"/>
    <lineage>
        <taxon>Bacteria</taxon>
        <taxon>Bacillati</taxon>
        <taxon>Actinomycetota</taxon>
        <taxon>Actinomycetes</taxon>
        <taxon>Propionibacteriales</taxon>
        <taxon>Nocardioidaceae</taxon>
        <taxon>Nocardioides</taxon>
    </lineage>
</organism>
<feature type="transmembrane region" description="Helical" evidence="6">
    <location>
        <begin position="286"/>
        <end position="304"/>
    </location>
</feature>
<comment type="caution">
    <text evidence="8">The sequence shown here is derived from an EMBL/GenBank/DDBJ whole genome shotgun (WGS) entry which is preliminary data.</text>
</comment>
<proteinExistence type="inferred from homology"/>
<evidence type="ECO:0000259" key="7">
    <source>
        <dbReference type="Pfam" id="PF00892"/>
    </source>
</evidence>
<keyword evidence="5 6" id="KW-0472">Membrane</keyword>
<dbReference type="InterPro" id="IPR050638">
    <property type="entry name" value="AA-Vitamin_Transporters"/>
</dbReference>
<feature type="transmembrane region" description="Helical" evidence="6">
    <location>
        <begin position="77"/>
        <end position="98"/>
    </location>
</feature>
<accession>A0ABP5BRZ0</accession>
<feature type="domain" description="EamA" evidence="7">
    <location>
        <begin position="160"/>
        <end position="302"/>
    </location>
</feature>
<evidence type="ECO:0000256" key="6">
    <source>
        <dbReference type="SAM" id="Phobius"/>
    </source>
</evidence>
<feature type="transmembrane region" description="Helical" evidence="6">
    <location>
        <begin position="189"/>
        <end position="211"/>
    </location>
</feature>
<reference evidence="9" key="1">
    <citation type="journal article" date="2019" name="Int. J. Syst. Evol. Microbiol.">
        <title>The Global Catalogue of Microorganisms (GCM) 10K type strain sequencing project: providing services to taxonomists for standard genome sequencing and annotation.</title>
        <authorList>
            <consortium name="The Broad Institute Genomics Platform"/>
            <consortium name="The Broad Institute Genome Sequencing Center for Infectious Disease"/>
            <person name="Wu L."/>
            <person name="Ma J."/>
        </authorList>
    </citation>
    <scope>NUCLEOTIDE SEQUENCE [LARGE SCALE GENOMIC DNA]</scope>
    <source>
        <strain evidence="9">JCM 15309</strain>
    </source>
</reference>
<evidence type="ECO:0000256" key="5">
    <source>
        <dbReference type="ARBA" id="ARBA00023136"/>
    </source>
</evidence>
<evidence type="ECO:0000256" key="2">
    <source>
        <dbReference type="ARBA" id="ARBA00007362"/>
    </source>
</evidence>
<evidence type="ECO:0000256" key="3">
    <source>
        <dbReference type="ARBA" id="ARBA00022692"/>
    </source>
</evidence>
<feature type="transmembrane region" description="Helical" evidence="6">
    <location>
        <begin position="104"/>
        <end position="124"/>
    </location>
</feature>